<dbReference type="Pfam" id="PF17657">
    <property type="entry name" value="DNA_pol3_finger"/>
    <property type="match status" value="1"/>
</dbReference>
<reference evidence="8 9" key="1">
    <citation type="submission" date="2016-03" db="EMBL/GenBank/DDBJ databases">
        <title>Genome sequence of Mycoplasma gallinarum strain Mgn_IPT.</title>
        <authorList>
            <person name="Yacoub E."/>
            <person name="Sirand-Pugnet P."/>
            <person name="Barre A."/>
            <person name="Maurier F."/>
            <person name="Blanchard A."/>
            <person name="Ben Abdelmoumen B.M."/>
        </authorList>
    </citation>
    <scope>NUCLEOTIDE SEQUENCE [LARGE SCALE GENOMIC DNA]</scope>
    <source>
        <strain evidence="8 9">Mgn_IPT</strain>
    </source>
</reference>
<dbReference type="InterPro" id="IPR041931">
    <property type="entry name" value="DNA_pol3_alpha_thumb_dom"/>
</dbReference>
<dbReference type="Gene3D" id="1.10.150.870">
    <property type="match status" value="1"/>
</dbReference>
<dbReference type="Gene3D" id="3.20.20.140">
    <property type="entry name" value="Metal-dependent hydrolases"/>
    <property type="match status" value="1"/>
</dbReference>
<dbReference type="Gene3D" id="1.10.10.1600">
    <property type="entry name" value="Bacterial DNA polymerase III alpha subunit, thumb domain"/>
    <property type="match status" value="1"/>
</dbReference>
<dbReference type="EC" id="2.7.7.7" evidence="1"/>
<dbReference type="PANTHER" id="PTHR32294">
    <property type="entry name" value="DNA POLYMERASE III SUBUNIT ALPHA"/>
    <property type="match status" value="1"/>
</dbReference>
<comment type="caution">
    <text evidence="8">The sequence shown here is derived from an EMBL/GenBank/DDBJ whole genome shotgun (WGS) entry which is preliminary data.</text>
</comment>
<dbReference type="InterPro" id="IPR029460">
    <property type="entry name" value="DNAPol_HHH"/>
</dbReference>
<evidence type="ECO:0000256" key="5">
    <source>
        <dbReference type="ARBA" id="ARBA00022932"/>
    </source>
</evidence>
<comment type="catalytic activity">
    <reaction evidence="6">
        <text>DNA(n) + a 2'-deoxyribonucleoside 5'-triphosphate = DNA(n+1) + diphosphate</text>
        <dbReference type="Rhea" id="RHEA:22508"/>
        <dbReference type="Rhea" id="RHEA-COMP:17339"/>
        <dbReference type="Rhea" id="RHEA-COMP:17340"/>
        <dbReference type="ChEBI" id="CHEBI:33019"/>
        <dbReference type="ChEBI" id="CHEBI:61560"/>
        <dbReference type="ChEBI" id="CHEBI:173112"/>
        <dbReference type="EC" id="2.7.7.7"/>
    </reaction>
</comment>
<evidence type="ECO:0000256" key="1">
    <source>
        <dbReference type="ARBA" id="ARBA00012417"/>
    </source>
</evidence>
<evidence type="ECO:0000313" key="8">
    <source>
        <dbReference type="EMBL" id="OAB49188.1"/>
    </source>
</evidence>
<dbReference type="SMART" id="SM00481">
    <property type="entry name" value="POLIIIAc"/>
    <property type="match status" value="1"/>
</dbReference>
<keyword evidence="4" id="KW-0235">DNA replication</keyword>
<name>A0A168RQB9_9BACT</name>
<dbReference type="InterPro" id="IPR004013">
    <property type="entry name" value="PHP_dom"/>
</dbReference>
<dbReference type="InterPro" id="IPR003141">
    <property type="entry name" value="Pol/His_phosphatase_N"/>
</dbReference>
<dbReference type="CDD" id="cd07431">
    <property type="entry name" value="PHP_PolIIIA"/>
    <property type="match status" value="1"/>
</dbReference>
<evidence type="ECO:0000256" key="4">
    <source>
        <dbReference type="ARBA" id="ARBA00022705"/>
    </source>
</evidence>
<evidence type="ECO:0000259" key="7">
    <source>
        <dbReference type="SMART" id="SM00481"/>
    </source>
</evidence>
<accession>A0A168RQB9</accession>
<dbReference type="GO" id="GO:0003887">
    <property type="term" value="F:DNA-directed DNA polymerase activity"/>
    <property type="evidence" value="ECO:0007669"/>
    <property type="project" value="UniProtKB-KW"/>
</dbReference>
<dbReference type="Proteomes" id="UP000076983">
    <property type="component" value="Unassembled WGS sequence"/>
</dbReference>
<dbReference type="NCBIfam" id="NF005516">
    <property type="entry name" value="PRK07135.1"/>
    <property type="match status" value="1"/>
</dbReference>
<dbReference type="GO" id="GO:0008408">
    <property type="term" value="F:3'-5' exonuclease activity"/>
    <property type="evidence" value="ECO:0007669"/>
    <property type="project" value="InterPro"/>
</dbReference>
<dbReference type="Pfam" id="PF02811">
    <property type="entry name" value="PHP"/>
    <property type="match status" value="1"/>
</dbReference>
<evidence type="ECO:0000256" key="6">
    <source>
        <dbReference type="ARBA" id="ARBA00049244"/>
    </source>
</evidence>
<dbReference type="Pfam" id="PF14579">
    <property type="entry name" value="HHH_6"/>
    <property type="match status" value="1"/>
</dbReference>
<organism evidence="8 9">
    <name type="scientific">Mycoplasmopsis gallinarum</name>
    <dbReference type="NCBI Taxonomy" id="29557"/>
    <lineage>
        <taxon>Bacteria</taxon>
        <taxon>Bacillati</taxon>
        <taxon>Mycoplasmatota</taxon>
        <taxon>Mycoplasmoidales</taxon>
        <taxon>Metamycoplasmataceae</taxon>
        <taxon>Mycoplasmopsis</taxon>
    </lineage>
</organism>
<dbReference type="InterPro" id="IPR011708">
    <property type="entry name" value="DNA_pol3_alpha_NTPase_dom"/>
</dbReference>
<dbReference type="PANTHER" id="PTHR32294:SF0">
    <property type="entry name" value="DNA POLYMERASE III SUBUNIT ALPHA"/>
    <property type="match status" value="1"/>
</dbReference>
<feature type="domain" description="Polymerase/histidinol phosphatase N-terminal" evidence="7">
    <location>
        <begin position="4"/>
        <end position="71"/>
    </location>
</feature>
<evidence type="ECO:0000256" key="2">
    <source>
        <dbReference type="ARBA" id="ARBA00022679"/>
    </source>
</evidence>
<dbReference type="PATRIC" id="fig|29557.3.peg.48"/>
<dbReference type="OrthoDB" id="9803237at2"/>
<dbReference type="InterPro" id="IPR016195">
    <property type="entry name" value="Pol/histidinol_Pase-like"/>
</dbReference>
<evidence type="ECO:0000313" key="9">
    <source>
        <dbReference type="Proteomes" id="UP000076983"/>
    </source>
</evidence>
<keyword evidence="2" id="KW-0808">Transferase</keyword>
<dbReference type="InterPro" id="IPR004805">
    <property type="entry name" value="DnaE2/DnaE/PolC"/>
</dbReference>
<dbReference type="Pfam" id="PF07733">
    <property type="entry name" value="DNA_pol3_alpha"/>
    <property type="match status" value="1"/>
</dbReference>
<dbReference type="SUPFAM" id="SSF89550">
    <property type="entry name" value="PHP domain-like"/>
    <property type="match status" value="1"/>
</dbReference>
<keyword evidence="3" id="KW-0548">Nucleotidyltransferase</keyword>
<protein>
    <recommendedName>
        <fullName evidence="1">DNA-directed DNA polymerase</fullName>
        <ecNumber evidence="1">2.7.7.7</ecNumber>
    </recommendedName>
</protein>
<dbReference type="EMBL" id="LVLH01000014">
    <property type="protein sequence ID" value="OAB49188.1"/>
    <property type="molecule type" value="Genomic_DNA"/>
</dbReference>
<dbReference type="AlphaFoldDB" id="A0A168RQB9"/>
<dbReference type="STRING" id="29557.MGALLINA_00650"/>
<keyword evidence="5" id="KW-0239">DNA-directed DNA polymerase</keyword>
<dbReference type="GO" id="GO:0006260">
    <property type="term" value="P:DNA replication"/>
    <property type="evidence" value="ECO:0007669"/>
    <property type="project" value="UniProtKB-KW"/>
</dbReference>
<dbReference type="InterPro" id="IPR040982">
    <property type="entry name" value="DNA_pol3_finger"/>
</dbReference>
<sequence>MKLVQLYNTTEYSFLESTIRIKNLVKDSKANELEAVVLTDYNNLFGLGIFLEECQKNNIKGIVGVDLDLEINGYRFIILAKNYQGYQKINELILKRNSFIKIIIDELDDENIYVLDHPTHGFFAKTKQILNFSNFYLPFSSETRSFNNVVFLRKNNLMNGNEIETLKTLATISQKNVEIVANYSFQYFENLENLPHNVIENTKKIVENCNLVLPKIKLHLANYENLNKKESYLKFIELINKGIQVKENELVTTPIWQERLKKEIDVIISLKFFNYFLIIQDLIQWAKNNGIKIGPGRGSASGSLVSYLLGITEINPLKYDLLFERFLNYEKASWPDIDIDIQDDRRAEVFAYLKNKYGYEYTALISTFQTIGAKSAIRDVGRVLNLPITEINKISKSIYTNTLQEAYETSEFKSIIKNNSEYDKLLYPTALKIEGLPRQFGYHPAGFIISDVKIGSLVPVMPSSETDFLQIQLPMNYLESFGLLKIDLLGLKTLTEVNEIEKFLPKEQTFDYLLSQGVDVLNDEKTFNILNQGFTEGIFQLESTGMTRTIKKVKIDKFDDLYAIISLFRPGPMKYIDIYAQVKNKKIQMNSISKEYDEIVKNTYGIIVYQEQIMQIAEKIAGFSFTKADFLRKAISKKEEEKLKTFRSDFVNGAKEKGLNEQKANEIFDIIEEFGLYGFNKSHAVSYAYLTMKMAYYKTHQSFLFYNALITSSQGAQETILSIVKEAKELNFKINSPNIYFSSQKSEIYKNEIYLPFSMIKGFGNEGINKILKDREENGDYSSNVLDTLLRLRFAGLKDNAIEILIKSNVFRDYGNMNFIISCDNLTKQIYGIFDKKTSYKENIKKFPIDTYEAKLDELNSQSEIDYAFEIENETKYLGGTFNIFPTSKFEVIGNNLALFNKINTIQYFPVEILDINFKYKMIKFRDSSKEVTSFINQEEIFNKFKHLTKGEIIKMGIKRDGKQRYLPIEWGKINE</sequence>
<dbReference type="RefSeq" id="WP_063625833.1">
    <property type="nucleotide sequence ID" value="NZ_LVLH01000014.1"/>
</dbReference>
<evidence type="ECO:0000256" key="3">
    <source>
        <dbReference type="ARBA" id="ARBA00022695"/>
    </source>
</evidence>
<proteinExistence type="predicted"/>
<gene>
    <name evidence="8" type="primary">dnaE</name>
    <name evidence="8" type="ORF">MGALLINA_00650</name>
</gene>
<dbReference type="NCBIfam" id="TIGR00594">
    <property type="entry name" value="polc"/>
    <property type="match status" value="1"/>
</dbReference>
<keyword evidence="9" id="KW-1185">Reference proteome</keyword>